<gene>
    <name evidence="3" type="ORF">BU23DRAFT_316814</name>
</gene>
<feature type="region of interest" description="Disordered" evidence="2">
    <location>
        <begin position="205"/>
        <end position="259"/>
    </location>
</feature>
<feature type="compositionally biased region" description="Low complexity" evidence="2">
    <location>
        <begin position="212"/>
        <end position="233"/>
    </location>
</feature>
<reference evidence="3" key="1">
    <citation type="journal article" date="2020" name="Stud. Mycol.">
        <title>101 Dothideomycetes genomes: a test case for predicting lifestyles and emergence of pathogens.</title>
        <authorList>
            <person name="Haridas S."/>
            <person name="Albert R."/>
            <person name="Binder M."/>
            <person name="Bloem J."/>
            <person name="Labutti K."/>
            <person name="Salamov A."/>
            <person name="Andreopoulos B."/>
            <person name="Baker S."/>
            <person name="Barry K."/>
            <person name="Bills G."/>
            <person name="Bluhm B."/>
            <person name="Cannon C."/>
            <person name="Castanera R."/>
            <person name="Culley D."/>
            <person name="Daum C."/>
            <person name="Ezra D."/>
            <person name="Gonzalez J."/>
            <person name="Henrissat B."/>
            <person name="Kuo A."/>
            <person name="Liang C."/>
            <person name="Lipzen A."/>
            <person name="Lutzoni F."/>
            <person name="Magnuson J."/>
            <person name="Mondo S."/>
            <person name="Nolan M."/>
            <person name="Ohm R."/>
            <person name="Pangilinan J."/>
            <person name="Park H.-J."/>
            <person name="Ramirez L."/>
            <person name="Alfaro M."/>
            <person name="Sun H."/>
            <person name="Tritt A."/>
            <person name="Yoshinaga Y."/>
            <person name="Zwiers L.-H."/>
            <person name="Turgeon B."/>
            <person name="Goodwin S."/>
            <person name="Spatafora J."/>
            <person name="Crous P."/>
            <person name="Grigoriev I."/>
        </authorList>
    </citation>
    <scope>NUCLEOTIDE SEQUENCE</scope>
    <source>
        <strain evidence="3">CBS 107.79</strain>
    </source>
</reference>
<evidence type="ECO:0000256" key="1">
    <source>
        <dbReference type="SAM" id="Coils"/>
    </source>
</evidence>
<proteinExistence type="predicted"/>
<organism evidence="3 4">
    <name type="scientific">Bimuria novae-zelandiae CBS 107.79</name>
    <dbReference type="NCBI Taxonomy" id="1447943"/>
    <lineage>
        <taxon>Eukaryota</taxon>
        <taxon>Fungi</taxon>
        <taxon>Dikarya</taxon>
        <taxon>Ascomycota</taxon>
        <taxon>Pezizomycotina</taxon>
        <taxon>Dothideomycetes</taxon>
        <taxon>Pleosporomycetidae</taxon>
        <taxon>Pleosporales</taxon>
        <taxon>Massarineae</taxon>
        <taxon>Didymosphaeriaceae</taxon>
        <taxon>Bimuria</taxon>
    </lineage>
</organism>
<dbReference type="AlphaFoldDB" id="A0A6A5UPH6"/>
<dbReference type="EMBL" id="ML976744">
    <property type="protein sequence ID" value="KAF1966584.1"/>
    <property type="molecule type" value="Genomic_DNA"/>
</dbReference>
<sequence length="352" mass="37787">MRDKFVNELAKLQAAIDEVKDLVSTSAPSQPQIQASNQDGADAHISRLERTIDTHSAELDKALQQQTQLLLALKSFFEDKAVALEKEQDADQAEAEATSWPAATLPTAHLTTVLLSAVVSSVVATATIRQRDEQANRQAFATLPAPSGNNNVYSRTEKAIKASSSEVLLLTVEKKTPKATEHVDEVISSGRASGWVSDFARQNVGGVRSASRRISPPTYSRTTSPPRVTSASPHPSATYVQPDPPQPKRQTSTSSYRSVPSPWGWYDDRDWSKKLSMLDTPDPGYAPPPPSHSHSSFASPTILPGPVMSSPSTPAPASSTPENLMCGICQSPLDRSGICPACGQMQASISIF</sequence>
<keyword evidence="4" id="KW-1185">Reference proteome</keyword>
<dbReference type="Proteomes" id="UP000800036">
    <property type="component" value="Unassembled WGS sequence"/>
</dbReference>
<feature type="compositionally biased region" description="Polar residues" evidence="2">
    <location>
        <begin position="248"/>
        <end position="258"/>
    </location>
</feature>
<evidence type="ECO:0000313" key="3">
    <source>
        <dbReference type="EMBL" id="KAF1966584.1"/>
    </source>
</evidence>
<feature type="compositionally biased region" description="Low complexity" evidence="2">
    <location>
        <begin position="309"/>
        <end position="320"/>
    </location>
</feature>
<protein>
    <submittedName>
        <fullName evidence="3">Uncharacterized protein</fullName>
    </submittedName>
</protein>
<name>A0A6A5UPH6_9PLEO</name>
<feature type="region of interest" description="Disordered" evidence="2">
    <location>
        <begin position="277"/>
        <end position="320"/>
    </location>
</feature>
<accession>A0A6A5UPH6</accession>
<evidence type="ECO:0000256" key="2">
    <source>
        <dbReference type="SAM" id="MobiDB-lite"/>
    </source>
</evidence>
<feature type="coiled-coil region" evidence="1">
    <location>
        <begin position="2"/>
        <end position="65"/>
    </location>
</feature>
<keyword evidence="1" id="KW-0175">Coiled coil</keyword>
<evidence type="ECO:0000313" key="4">
    <source>
        <dbReference type="Proteomes" id="UP000800036"/>
    </source>
</evidence>